<reference evidence="17 19" key="1">
    <citation type="submission" date="2015-07" db="EMBL/GenBank/DDBJ databases">
        <authorList>
            <person name="Noorani M."/>
        </authorList>
    </citation>
    <scope>NUCLEOTIDE SEQUENCE [LARGE SCALE GENOMIC DNA]</scope>
    <source>
        <strain evidence="17 19">W1435</strain>
    </source>
</reference>
<evidence type="ECO:0000256" key="11">
    <source>
        <dbReference type="ARBA" id="ARBA00023136"/>
    </source>
</evidence>
<dbReference type="InterPro" id="IPR025199">
    <property type="entry name" value="FtsK_4TM"/>
</dbReference>
<proteinExistence type="inferred from homology"/>
<keyword evidence="10" id="KW-0238">DNA-binding</keyword>
<evidence type="ECO:0000256" key="9">
    <source>
        <dbReference type="ARBA" id="ARBA00022989"/>
    </source>
</evidence>
<dbReference type="AlphaFoldDB" id="A0A0K1NM78"/>
<evidence type="ECO:0000256" key="10">
    <source>
        <dbReference type="ARBA" id="ARBA00023125"/>
    </source>
</evidence>
<dbReference type="Proteomes" id="UP000682005">
    <property type="component" value="Chromosome 2"/>
</dbReference>
<evidence type="ECO:0000259" key="16">
    <source>
        <dbReference type="PROSITE" id="PS50901"/>
    </source>
</evidence>
<feature type="binding site" evidence="13">
    <location>
        <begin position="481"/>
        <end position="488"/>
    </location>
    <ligand>
        <name>ATP</name>
        <dbReference type="ChEBI" id="CHEBI:30616"/>
    </ligand>
</feature>
<feature type="region of interest" description="Disordered" evidence="14">
    <location>
        <begin position="271"/>
        <end position="316"/>
    </location>
</feature>
<dbReference type="OrthoDB" id="9807790at2"/>
<evidence type="ECO:0000256" key="15">
    <source>
        <dbReference type="SAM" id="Phobius"/>
    </source>
</evidence>
<comment type="subcellular location">
    <subcellularLocation>
        <location evidence="1">Cell membrane</location>
        <topology evidence="1">Multi-pass membrane protein</topology>
    </subcellularLocation>
</comment>
<accession>A0A0K1NM78</accession>
<keyword evidence="11 15" id="KW-0472">Membrane</keyword>
<reference evidence="18 20" key="2">
    <citation type="submission" date="2021-03" db="EMBL/GenBank/DDBJ databases">
        <title>Human Oral Microbial Genomes.</title>
        <authorList>
            <person name="Johnston C.D."/>
            <person name="Chen T."/>
            <person name="Dewhirst F.E."/>
        </authorList>
    </citation>
    <scope>NUCLEOTIDE SEQUENCE [LARGE SCALE GENOMIC DNA]</scope>
    <source>
        <strain evidence="18 20">W1435</strain>
    </source>
</reference>
<evidence type="ECO:0000313" key="19">
    <source>
        <dbReference type="Proteomes" id="UP000060345"/>
    </source>
</evidence>
<keyword evidence="9 15" id="KW-1133">Transmembrane helix</keyword>
<dbReference type="PANTHER" id="PTHR22683">
    <property type="entry name" value="SPORULATION PROTEIN RELATED"/>
    <property type="match status" value="1"/>
</dbReference>
<dbReference type="eggNOG" id="COG1674">
    <property type="taxonomic scope" value="Bacteria"/>
</dbReference>
<evidence type="ECO:0000256" key="12">
    <source>
        <dbReference type="ARBA" id="ARBA00023306"/>
    </source>
</evidence>
<dbReference type="InterPro" id="IPR002543">
    <property type="entry name" value="FtsK_dom"/>
</dbReference>
<dbReference type="GO" id="GO:0005524">
    <property type="term" value="F:ATP binding"/>
    <property type="evidence" value="ECO:0007669"/>
    <property type="project" value="UniProtKB-UniRule"/>
</dbReference>
<dbReference type="Pfam" id="PF01580">
    <property type="entry name" value="FtsK_SpoIIIE"/>
    <property type="match status" value="1"/>
</dbReference>
<feature type="transmembrane region" description="Helical" evidence="15">
    <location>
        <begin position="171"/>
        <end position="193"/>
    </location>
</feature>
<dbReference type="RefSeq" id="WP_025078152.1">
    <property type="nucleotide sequence ID" value="NZ_BAKO01000009.1"/>
</dbReference>
<keyword evidence="5 15" id="KW-0812">Transmembrane</keyword>
<feature type="compositionally biased region" description="Basic and acidic residues" evidence="14">
    <location>
        <begin position="291"/>
        <end position="303"/>
    </location>
</feature>
<evidence type="ECO:0000256" key="4">
    <source>
        <dbReference type="ARBA" id="ARBA00022618"/>
    </source>
</evidence>
<dbReference type="SUPFAM" id="SSF52540">
    <property type="entry name" value="P-loop containing nucleoside triphosphate hydrolases"/>
    <property type="match status" value="1"/>
</dbReference>
<dbReference type="Gene3D" id="3.30.980.40">
    <property type="match status" value="1"/>
</dbReference>
<evidence type="ECO:0000256" key="5">
    <source>
        <dbReference type="ARBA" id="ARBA00022692"/>
    </source>
</evidence>
<dbReference type="InterPro" id="IPR036388">
    <property type="entry name" value="WH-like_DNA-bd_sf"/>
</dbReference>
<evidence type="ECO:0000256" key="13">
    <source>
        <dbReference type="PROSITE-ProRule" id="PRU00289"/>
    </source>
</evidence>
<dbReference type="Proteomes" id="UP000060345">
    <property type="component" value="Chromosome 2"/>
</dbReference>
<dbReference type="EMBL" id="CP072369">
    <property type="protein sequence ID" value="QUB85806.1"/>
    <property type="molecule type" value="Genomic_DNA"/>
</dbReference>
<evidence type="ECO:0000256" key="1">
    <source>
        <dbReference type="ARBA" id="ARBA00004651"/>
    </source>
</evidence>
<evidence type="ECO:0000256" key="2">
    <source>
        <dbReference type="ARBA" id="ARBA00006474"/>
    </source>
</evidence>
<evidence type="ECO:0000256" key="3">
    <source>
        <dbReference type="ARBA" id="ARBA00022475"/>
    </source>
</evidence>
<dbReference type="InterPro" id="IPR027417">
    <property type="entry name" value="P-loop_NTPase"/>
</dbReference>
<feature type="domain" description="FtsK" evidence="16">
    <location>
        <begin position="463"/>
        <end position="669"/>
    </location>
</feature>
<dbReference type="GO" id="GO:0003677">
    <property type="term" value="F:DNA binding"/>
    <property type="evidence" value="ECO:0007669"/>
    <property type="project" value="UniProtKB-KW"/>
</dbReference>
<dbReference type="KEGG" id="pfus:ADJ77_10320"/>
<dbReference type="Gene3D" id="1.10.10.10">
    <property type="entry name" value="Winged helix-like DNA-binding domain superfamily/Winged helix DNA-binding domain"/>
    <property type="match status" value="1"/>
</dbReference>
<keyword evidence="4 17" id="KW-0132">Cell division</keyword>
<dbReference type="GO" id="GO:0007059">
    <property type="term" value="P:chromosome segregation"/>
    <property type="evidence" value="ECO:0007669"/>
    <property type="project" value="UniProtKB-KW"/>
</dbReference>
<evidence type="ECO:0000313" key="17">
    <source>
        <dbReference type="EMBL" id="AKU70187.1"/>
    </source>
</evidence>
<feature type="transmembrane region" description="Helical" evidence="15">
    <location>
        <begin position="29"/>
        <end position="50"/>
    </location>
</feature>
<dbReference type="GO" id="GO:0051301">
    <property type="term" value="P:cell division"/>
    <property type="evidence" value="ECO:0007669"/>
    <property type="project" value="UniProtKB-KW"/>
</dbReference>
<feature type="transmembrane region" description="Helical" evidence="15">
    <location>
        <begin position="90"/>
        <end position="110"/>
    </location>
</feature>
<organism evidence="17 19">
    <name type="scientific">Prevotella fusca JCM 17724</name>
    <dbReference type="NCBI Taxonomy" id="1236517"/>
    <lineage>
        <taxon>Bacteria</taxon>
        <taxon>Pseudomonadati</taxon>
        <taxon>Bacteroidota</taxon>
        <taxon>Bacteroidia</taxon>
        <taxon>Bacteroidales</taxon>
        <taxon>Prevotellaceae</taxon>
        <taxon>Prevotella</taxon>
    </lineage>
</organism>
<sequence length="820" mass="89931">MAKKKTERKSKTFTEAIGLNNIINDKTGFVAGLILLGVAVFICVAFFSYFSTGAADQSLVTDLRPGEVENSGRVFQNACGSLGALLSYGLISRCFGIPAFIIPAFIALCGIRMMGAYKKLSLAKWFMGMALVMVWLSVTFAKTLTPLMGDRVYNPGGDHGAFCVQYMENLIGAPGLIAILIIVMLAYLTYLTSETITVVRKMMNPFGYIRDKVKFTVVHDSKGQDDDDIYNNETVIDDEPVEPIEHVDPTLAEPIDLPTEPTTVLREADSLYSPNGDIKGKKPSPATAPDFKVDEQKGDEKASGKTVANNNLPLTPINPREPFTNWKFPTLDLLKEYASDSKTNYVSQEELEANKDRIIKVLNDFGVQIRSIRATVGPTITLYEITPAQGVRISKIKNLEDDIALSLAAIGIRIIAPMPGKGTIGIEVPNAKPNIVSMFSILNSRKFQESTMELPIALGKTITNEVYMVDLAKIPHLLVAGATGQGKSVGLNAIITSLLYKKHPNELKIVLVDPKKVEFSVYSPIAKPFMAAVEENEEEPIITDVQKVVKTLKGLCVLMDERYDMLKAARVRNIKEYNQKFLRHELNPEEGHEFMPYIVVIIDEFGDLILTAGKEVEMPITRIAQLARAIGIHMIIATQRPTTTIITGNIKANFPGRIAFRVGAMMDSRIILDRPGAQQLVGRGDMLYLNGADPVRVQCAFVDTPEVENITKFIANQLGPVRPLEIPEPLSEDDVSGGGSLDAHSLDPLFEEAARAIVVSQQGSTSMIQRRLSIGYNRAGRLMDQMEKAGIVGAAKGSKPREVLVSDEVSLDNLLTLLRG</sequence>
<evidence type="ECO:0000256" key="6">
    <source>
        <dbReference type="ARBA" id="ARBA00022741"/>
    </source>
</evidence>
<keyword evidence="6 13" id="KW-0547">Nucleotide-binding</keyword>
<name>A0A0K1NM78_9BACT</name>
<keyword evidence="3" id="KW-1003">Cell membrane</keyword>
<evidence type="ECO:0000256" key="8">
    <source>
        <dbReference type="ARBA" id="ARBA00022840"/>
    </source>
</evidence>
<dbReference type="PANTHER" id="PTHR22683:SF41">
    <property type="entry name" value="DNA TRANSLOCASE FTSK"/>
    <property type="match status" value="1"/>
</dbReference>
<dbReference type="InterPro" id="IPR036390">
    <property type="entry name" value="WH_DNA-bd_sf"/>
</dbReference>
<dbReference type="InterPro" id="IPR018541">
    <property type="entry name" value="Ftsk_gamma"/>
</dbReference>
<protein>
    <submittedName>
        <fullName evidence="17">Cell division protein FtsK</fullName>
    </submittedName>
    <submittedName>
        <fullName evidence="18">DNA translocase FtsK 4TM domain-containing protein</fullName>
    </submittedName>
</protein>
<dbReference type="SUPFAM" id="SSF46785">
    <property type="entry name" value="Winged helix' DNA-binding domain"/>
    <property type="match status" value="1"/>
</dbReference>
<keyword evidence="12" id="KW-0131">Cell cycle</keyword>
<dbReference type="GO" id="GO:0005886">
    <property type="term" value="C:plasma membrane"/>
    <property type="evidence" value="ECO:0007669"/>
    <property type="project" value="UniProtKB-SubCell"/>
</dbReference>
<evidence type="ECO:0000256" key="7">
    <source>
        <dbReference type="ARBA" id="ARBA00022829"/>
    </source>
</evidence>
<dbReference type="Pfam" id="PF09397">
    <property type="entry name" value="FtsK_gamma"/>
    <property type="match status" value="1"/>
</dbReference>
<evidence type="ECO:0000313" key="18">
    <source>
        <dbReference type="EMBL" id="QUB85806.1"/>
    </source>
</evidence>
<comment type="similarity">
    <text evidence="2">Belongs to the FtsK/SpoIIIE/SftA family.</text>
</comment>
<keyword evidence="20" id="KW-1185">Reference proteome</keyword>
<dbReference type="InterPro" id="IPR050206">
    <property type="entry name" value="FtsK/SpoIIIE/SftA"/>
</dbReference>
<dbReference type="InterPro" id="IPR041027">
    <property type="entry name" value="FtsK_alpha"/>
</dbReference>
<dbReference type="SMART" id="SM00843">
    <property type="entry name" value="Ftsk_gamma"/>
    <property type="match status" value="1"/>
</dbReference>
<evidence type="ECO:0000313" key="20">
    <source>
        <dbReference type="Proteomes" id="UP000682005"/>
    </source>
</evidence>
<dbReference type="Gene3D" id="3.40.50.300">
    <property type="entry name" value="P-loop containing nucleotide triphosphate hydrolases"/>
    <property type="match status" value="1"/>
</dbReference>
<gene>
    <name evidence="17" type="ORF">ADJ77_10320</name>
    <name evidence="18" type="ORF">J5A51_00550</name>
</gene>
<keyword evidence="8 13" id="KW-0067">ATP-binding</keyword>
<evidence type="ECO:0000256" key="14">
    <source>
        <dbReference type="SAM" id="MobiDB-lite"/>
    </source>
</evidence>
<dbReference type="EMBL" id="CP012075">
    <property type="protein sequence ID" value="AKU70187.1"/>
    <property type="molecule type" value="Genomic_DNA"/>
</dbReference>
<dbReference type="PROSITE" id="PS50901">
    <property type="entry name" value="FTSK"/>
    <property type="match status" value="1"/>
</dbReference>
<dbReference type="Pfam" id="PF17854">
    <property type="entry name" value="FtsK_alpha"/>
    <property type="match status" value="1"/>
</dbReference>
<keyword evidence="7" id="KW-0159">Chromosome partition</keyword>
<dbReference type="Pfam" id="PF13491">
    <property type="entry name" value="FtsK_4TM"/>
    <property type="match status" value="1"/>
</dbReference>
<dbReference type="STRING" id="1236517.ADJ77_10320"/>